<proteinExistence type="predicted"/>
<comment type="caution">
    <text evidence="2">The sequence shown here is derived from an EMBL/GenBank/DDBJ whole genome shotgun (WGS) entry which is preliminary data.</text>
</comment>
<sequence length="45" mass="5191">MAKKEIYNIEMPQETSDRRRSSGSRGGSRRDHEEEVRGKGKKGKK</sequence>
<evidence type="ECO:0000256" key="1">
    <source>
        <dbReference type="SAM" id="MobiDB-lite"/>
    </source>
</evidence>
<evidence type="ECO:0000313" key="3">
    <source>
        <dbReference type="Proteomes" id="UP000643810"/>
    </source>
</evidence>
<feature type="region of interest" description="Disordered" evidence="1">
    <location>
        <begin position="1"/>
        <end position="45"/>
    </location>
</feature>
<accession>A0ABR7GHQ3</accession>
<reference evidence="2 3" key="1">
    <citation type="submission" date="2020-08" db="EMBL/GenBank/DDBJ databases">
        <title>Genome public.</title>
        <authorList>
            <person name="Liu C."/>
            <person name="Sun Q."/>
        </authorList>
    </citation>
    <scope>NUCLEOTIDE SEQUENCE [LARGE SCALE GENOMIC DNA]</scope>
    <source>
        <strain evidence="2 3">NSJ-9</strain>
    </source>
</reference>
<evidence type="ECO:0000313" key="2">
    <source>
        <dbReference type="EMBL" id="MBC5686710.1"/>
    </source>
</evidence>
<gene>
    <name evidence="2" type="ORF">H8R94_08880</name>
</gene>
<dbReference type="Proteomes" id="UP000643810">
    <property type="component" value="Unassembled WGS sequence"/>
</dbReference>
<feature type="compositionally biased region" description="Basic and acidic residues" evidence="1">
    <location>
        <begin position="28"/>
        <end position="38"/>
    </location>
</feature>
<dbReference type="EMBL" id="JACOPG010000003">
    <property type="protein sequence ID" value="MBC5686710.1"/>
    <property type="molecule type" value="Genomic_DNA"/>
</dbReference>
<dbReference type="RefSeq" id="WP_186854447.1">
    <property type="nucleotide sequence ID" value="NZ_JACOPG010000003.1"/>
</dbReference>
<name>A0ABR7GHQ3_9FIRM</name>
<keyword evidence="3" id="KW-1185">Reference proteome</keyword>
<organism evidence="2 3">
    <name type="scientific">Roseburia lenta</name>
    <dbReference type="NCBI Taxonomy" id="2763061"/>
    <lineage>
        <taxon>Bacteria</taxon>
        <taxon>Bacillati</taxon>
        <taxon>Bacillota</taxon>
        <taxon>Clostridia</taxon>
        <taxon>Lachnospirales</taxon>
        <taxon>Lachnospiraceae</taxon>
        <taxon>Roseburia</taxon>
    </lineage>
</organism>
<protein>
    <submittedName>
        <fullName evidence="2">Uncharacterized protein</fullName>
    </submittedName>
</protein>